<gene>
    <name evidence="7" type="ORF">UFOPK3376_01249</name>
</gene>
<dbReference type="Gene3D" id="3.40.190.80">
    <property type="match status" value="1"/>
</dbReference>
<dbReference type="PROSITE" id="PS00629">
    <property type="entry name" value="IMP_1"/>
    <property type="match status" value="1"/>
</dbReference>
<evidence type="ECO:0000256" key="3">
    <source>
        <dbReference type="ARBA" id="ARBA00013106"/>
    </source>
</evidence>
<evidence type="ECO:0000256" key="2">
    <source>
        <dbReference type="ARBA" id="ARBA00001946"/>
    </source>
</evidence>
<evidence type="ECO:0000313" key="7">
    <source>
        <dbReference type="EMBL" id="CAB4878138.1"/>
    </source>
</evidence>
<dbReference type="EMBL" id="CAFBLP010000026">
    <property type="protein sequence ID" value="CAB4878138.1"/>
    <property type="molecule type" value="Genomic_DNA"/>
</dbReference>
<reference evidence="7" key="1">
    <citation type="submission" date="2020-05" db="EMBL/GenBank/DDBJ databases">
        <authorList>
            <person name="Chiriac C."/>
            <person name="Salcher M."/>
            <person name="Ghai R."/>
            <person name="Kavagutti S V."/>
        </authorList>
    </citation>
    <scope>NUCLEOTIDE SEQUENCE</scope>
</reference>
<dbReference type="GO" id="GO:0007165">
    <property type="term" value="P:signal transduction"/>
    <property type="evidence" value="ECO:0007669"/>
    <property type="project" value="TreeGrafter"/>
</dbReference>
<evidence type="ECO:0000256" key="1">
    <source>
        <dbReference type="ARBA" id="ARBA00001033"/>
    </source>
</evidence>
<dbReference type="InterPro" id="IPR000760">
    <property type="entry name" value="Inositol_monophosphatase-like"/>
</dbReference>
<protein>
    <recommendedName>
        <fullName evidence="3">inositol-phosphate phosphatase</fullName>
        <ecNumber evidence="3">3.1.3.25</ecNumber>
    </recommendedName>
</protein>
<dbReference type="EC" id="3.1.3.25" evidence="3"/>
<keyword evidence="5" id="KW-0378">Hydrolase</keyword>
<dbReference type="CDD" id="cd01639">
    <property type="entry name" value="IMPase"/>
    <property type="match status" value="1"/>
</dbReference>
<dbReference type="Pfam" id="PF00459">
    <property type="entry name" value="Inositol_P"/>
    <property type="match status" value="1"/>
</dbReference>
<dbReference type="GO" id="GO:0006020">
    <property type="term" value="P:inositol metabolic process"/>
    <property type="evidence" value="ECO:0007669"/>
    <property type="project" value="TreeGrafter"/>
</dbReference>
<dbReference type="GO" id="GO:0008934">
    <property type="term" value="F:inositol monophosphate 1-phosphatase activity"/>
    <property type="evidence" value="ECO:0007669"/>
    <property type="project" value="InterPro"/>
</dbReference>
<keyword evidence="4" id="KW-0479">Metal-binding</keyword>
<dbReference type="PRINTS" id="PR00377">
    <property type="entry name" value="IMPHPHTASES"/>
</dbReference>
<sequence length="273" mass="28579">MPDAPAPSAQGQLRLLACDLAVRAGHLISEGRLRGVGAVDTKSSATDMVTAFDRASEALIVEALRLHRPDDAIIGEEGTADTGTSGVRWLIDPIDGTTNFLYGLPGYAVSIAAADNLGTLAGAVFVPATDELFSAARGEGATLNGAAIHCSSTSALPHALLATGFSYDADRRRQQMSRLQHIIGDIRDIRRCGAAAVDLCNVASGRVDAYFEEHLGPWDLAAGELIATEAGCRSGDLSGGPVRPTQVLVTNAQLFEPMRSLLAHADTLCRTTD</sequence>
<proteinExistence type="predicted"/>
<comment type="cofactor">
    <cofactor evidence="2">
        <name>Mg(2+)</name>
        <dbReference type="ChEBI" id="CHEBI:18420"/>
    </cofactor>
</comment>
<dbReference type="InterPro" id="IPR020583">
    <property type="entry name" value="Inositol_monoP_metal-BS"/>
</dbReference>
<evidence type="ECO:0000256" key="6">
    <source>
        <dbReference type="ARBA" id="ARBA00022842"/>
    </source>
</evidence>
<dbReference type="FunFam" id="3.30.540.10:FF:000003">
    <property type="entry name" value="Inositol-1-monophosphatase"/>
    <property type="match status" value="1"/>
</dbReference>
<evidence type="ECO:0000256" key="5">
    <source>
        <dbReference type="ARBA" id="ARBA00022801"/>
    </source>
</evidence>
<dbReference type="PANTHER" id="PTHR20854">
    <property type="entry name" value="INOSITOL MONOPHOSPHATASE"/>
    <property type="match status" value="1"/>
</dbReference>
<dbReference type="Gene3D" id="3.30.540.10">
    <property type="entry name" value="Fructose-1,6-Bisphosphatase, subunit A, domain 1"/>
    <property type="match status" value="1"/>
</dbReference>
<keyword evidence="6" id="KW-0460">Magnesium</keyword>
<name>A0A6J7E7Y0_9ZZZZ</name>
<dbReference type="AlphaFoldDB" id="A0A6J7E7Y0"/>
<dbReference type="InterPro" id="IPR033942">
    <property type="entry name" value="IMPase"/>
</dbReference>
<dbReference type="SUPFAM" id="SSF56655">
    <property type="entry name" value="Carbohydrate phosphatase"/>
    <property type="match status" value="1"/>
</dbReference>
<dbReference type="GO" id="GO:0046872">
    <property type="term" value="F:metal ion binding"/>
    <property type="evidence" value="ECO:0007669"/>
    <property type="project" value="UniProtKB-KW"/>
</dbReference>
<comment type="catalytic activity">
    <reaction evidence="1">
        <text>a myo-inositol phosphate + H2O = myo-inositol + phosphate</text>
        <dbReference type="Rhea" id="RHEA:24056"/>
        <dbReference type="ChEBI" id="CHEBI:15377"/>
        <dbReference type="ChEBI" id="CHEBI:17268"/>
        <dbReference type="ChEBI" id="CHEBI:43474"/>
        <dbReference type="ChEBI" id="CHEBI:84139"/>
        <dbReference type="EC" id="3.1.3.25"/>
    </reaction>
</comment>
<accession>A0A6J7E7Y0</accession>
<evidence type="ECO:0000256" key="4">
    <source>
        <dbReference type="ARBA" id="ARBA00022723"/>
    </source>
</evidence>
<dbReference type="PANTHER" id="PTHR20854:SF4">
    <property type="entry name" value="INOSITOL-1-MONOPHOSPHATASE-RELATED"/>
    <property type="match status" value="1"/>
</dbReference>
<organism evidence="7">
    <name type="scientific">freshwater metagenome</name>
    <dbReference type="NCBI Taxonomy" id="449393"/>
    <lineage>
        <taxon>unclassified sequences</taxon>
        <taxon>metagenomes</taxon>
        <taxon>ecological metagenomes</taxon>
    </lineage>
</organism>